<reference evidence="3" key="1">
    <citation type="submission" date="2016-06" db="UniProtKB">
        <authorList>
            <consortium name="WormBaseParasite"/>
        </authorList>
    </citation>
    <scope>IDENTIFICATION</scope>
</reference>
<keyword evidence="2" id="KW-1185">Reference proteome</keyword>
<dbReference type="WBParaSite" id="TCNE_0000865901-mRNA-1">
    <property type="protein sequence ID" value="TCNE_0000865901-mRNA-1"/>
    <property type="gene ID" value="TCNE_0000865901"/>
</dbReference>
<organism evidence="2 3">
    <name type="scientific">Toxocara canis</name>
    <name type="common">Canine roundworm</name>
    <dbReference type="NCBI Taxonomy" id="6265"/>
    <lineage>
        <taxon>Eukaryota</taxon>
        <taxon>Metazoa</taxon>
        <taxon>Ecdysozoa</taxon>
        <taxon>Nematoda</taxon>
        <taxon>Chromadorea</taxon>
        <taxon>Rhabditida</taxon>
        <taxon>Spirurina</taxon>
        <taxon>Ascaridomorpha</taxon>
        <taxon>Ascaridoidea</taxon>
        <taxon>Toxocaridae</taxon>
        <taxon>Toxocara</taxon>
    </lineage>
</organism>
<evidence type="ECO:0000313" key="1">
    <source>
        <dbReference type="EMBL" id="VDM39982.1"/>
    </source>
</evidence>
<gene>
    <name evidence="1" type="ORF">TCNE_LOCUS8661</name>
</gene>
<accession>A0A183UJI9</accession>
<dbReference type="EMBL" id="UYWY01019967">
    <property type="protein sequence ID" value="VDM39982.1"/>
    <property type="molecule type" value="Genomic_DNA"/>
</dbReference>
<dbReference type="Proteomes" id="UP000050794">
    <property type="component" value="Unassembled WGS sequence"/>
</dbReference>
<evidence type="ECO:0000313" key="3">
    <source>
        <dbReference type="WBParaSite" id="TCNE_0000865901-mRNA-1"/>
    </source>
</evidence>
<dbReference type="AlphaFoldDB" id="A0A183UJI9"/>
<protein>
    <submittedName>
        <fullName evidence="3">ULP_PROTEASE domain-containing protein</fullName>
    </submittedName>
</protein>
<sequence length="219" mass="25263">MNSGNYEYVNAWQLTDSGGYARISSNSNNTAVDTHKSIHRKRYKRGGRRHAVHINENDPLAVFLNSRSLQQVKTLLSIMRIKHDEELPLTAVNIAIGNNNMQVNLNELIEVMNDDLQDWAYGLIDDKQAGNLVDIFFLSLLLIANSDHKVTIATNTVEYRGRESHWKYPMATTSGIHLLYFTSRFIRKFSLRYLVDQLNSTTSRKWDEKKIYSRTPLTQ</sequence>
<reference evidence="1 2" key="2">
    <citation type="submission" date="2018-11" db="EMBL/GenBank/DDBJ databases">
        <authorList>
            <consortium name="Pathogen Informatics"/>
        </authorList>
    </citation>
    <scope>NUCLEOTIDE SEQUENCE [LARGE SCALE GENOMIC DNA]</scope>
</reference>
<proteinExistence type="predicted"/>
<evidence type="ECO:0000313" key="2">
    <source>
        <dbReference type="Proteomes" id="UP000050794"/>
    </source>
</evidence>
<name>A0A183UJI9_TOXCA</name>